<dbReference type="AlphaFoldDB" id="A0A2N0AIF0"/>
<dbReference type="Proteomes" id="UP000232145">
    <property type="component" value="Unassembled WGS sequence"/>
</dbReference>
<keyword evidence="2" id="KW-1185">Reference proteome</keyword>
<dbReference type="OrthoDB" id="345951at2"/>
<reference evidence="1 2" key="1">
    <citation type="submission" date="2017-07" db="EMBL/GenBank/DDBJ databases">
        <title>Leptospira spp. isolated from tropical soils.</title>
        <authorList>
            <person name="Thibeaux R."/>
            <person name="Iraola G."/>
            <person name="Ferres I."/>
            <person name="Bierque E."/>
            <person name="Girault D."/>
            <person name="Soupe-Gilbert M.-E."/>
            <person name="Picardeau M."/>
            <person name="Goarant C."/>
        </authorList>
    </citation>
    <scope>NUCLEOTIDE SEQUENCE [LARGE SCALE GENOMIC DNA]</scope>
    <source>
        <strain evidence="1 2">FH2-B-A1</strain>
    </source>
</reference>
<evidence type="ECO:0000313" key="2">
    <source>
        <dbReference type="Proteomes" id="UP000232145"/>
    </source>
</evidence>
<comment type="caution">
    <text evidence="1">The sequence shown here is derived from an EMBL/GenBank/DDBJ whole genome shotgun (WGS) entry which is preliminary data.</text>
</comment>
<dbReference type="EMBL" id="NPDX01000004">
    <property type="protein sequence ID" value="PJZ84023.1"/>
    <property type="molecule type" value="Genomic_DNA"/>
</dbReference>
<name>A0A2N0AIF0_9LEPT</name>
<organism evidence="1 2">
    <name type="scientific">Leptospira harrisiae</name>
    <dbReference type="NCBI Taxonomy" id="2023189"/>
    <lineage>
        <taxon>Bacteria</taxon>
        <taxon>Pseudomonadati</taxon>
        <taxon>Spirochaetota</taxon>
        <taxon>Spirochaetia</taxon>
        <taxon>Leptospirales</taxon>
        <taxon>Leptospiraceae</taxon>
        <taxon>Leptospira</taxon>
    </lineage>
</organism>
<accession>A0A2N0AIF0</accession>
<sequence>MLRIEFLKRISVTALLVTAIRTPMVAKTKGNLKRGPKKLPEIPVYPMSATDEILFTLANKVYRDGMEFDTFLKMVSFELQTLYPVDLTKENFTYKDLYFVSIRSEVVFQLVVKLVEVWQNLCIQFGLEDYQKNELEQDSLKIKNWILSLGDEFKVGETPYFFLNTKEDLNWIPSKNIFAVPWLGSHKEEVIQFFPLPLEFQNVSNDSKLYNSTLEYKRNTIYEILSVLSLLLYRLQTNLALWHQYTVRFYYLNFVDQYLSKIQTQNEPKEKNKFTKNLFLIRSVSVESAIRTIKERAFHMQSGVYHAIDRQNQQMVVSSLIQTIGQVSVATGGDKDLCKRLRLVNRYGGNLTLSTAATATGSLPFLEDALEVLQKERKLYFP</sequence>
<evidence type="ECO:0000313" key="1">
    <source>
        <dbReference type="EMBL" id="PJZ84023.1"/>
    </source>
</evidence>
<gene>
    <name evidence="1" type="ORF">CH364_14465</name>
</gene>
<proteinExistence type="predicted"/>
<protein>
    <submittedName>
        <fullName evidence="1">Uncharacterized protein</fullName>
    </submittedName>
</protein>